<dbReference type="Proteomes" id="UP000325315">
    <property type="component" value="Unassembled WGS sequence"/>
</dbReference>
<accession>A0A5B6X090</accession>
<dbReference type="OrthoDB" id="1752182at2759"/>
<dbReference type="AlphaFoldDB" id="A0A5B6X090"/>
<organism evidence="1 2">
    <name type="scientific">Gossypium australe</name>
    <dbReference type="NCBI Taxonomy" id="47621"/>
    <lineage>
        <taxon>Eukaryota</taxon>
        <taxon>Viridiplantae</taxon>
        <taxon>Streptophyta</taxon>
        <taxon>Embryophyta</taxon>
        <taxon>Tracheophyta</taxon>
        <taxon>Spermatophyta</taxon>
        <taxon>Magnoliopsida</taxon>
        <taxon>eudicotyledons</taxon>
        <taxon>Gunneridae</taxon>
        <taxon>Pentapetalae</taxon>
        <taxon>rosids</taxon>
        <taxon>malvids</taxon>
        <taxon>Malvales</taxon>
        <taxon>Malvaceae</taxon>
        <taxon>Malvoideae</taxon>
        <taxon>Gossypium</taxon>
    </lineage>
</organism>
<name>A0A5B6X090_9ROSI</name>
<gene>
    <name evidence="1" type="ORF">EPI10_030939</name>
</gene>
<comment type="caution">
    <text evidence="1">The sequence shown here is derived from an EMBL/GenBank/DDBJ whole genome shotgun (WGS) entry which is preliminary data.</text>
</comment>
<protein>
    <submittedName>
        <fullName evidence="1">Transposon Ty3-G Gag-Pol polyprotein</fullName>
    </submittedName>
</protein>
<dbReference type="EMBL" id="SMMG02000001">
    <property type="protein sequence ID" value="KAA3487086.1"/>
    <property type="molecule type" value="Genomic_DNA"/>
</dbReference>
<keyword evidence="2" id="KW-1185">Reference proteome</keyword>
<reference evidence="2" key="1">
    <citation type="journal article" date="2019" name="Plant Biotechnol. J.">
        <title>Genome sequencing of the Australian wild diploid species Gossypium australe highlights disease resistance and delayed gland morphogenesis.</title>
        <authorList>
            <person name="Cai Y."/>
            <person name="Cai X."/>
            <person name="Wang Q."/>
            <person name="Wang P."/>
            <person name="Zhang Y."/>
            <person name="Cai C."/>
            <person name="Xu Y."/>
            <person name="Wang K."/>
            <person name="Zhou Z."/>
            <person name="Wang C."/>
            <person name="Geng S."/>
            <person name="Li B."/>
            <person name="Dong Q."/>
            <person name="Hou Y."/>
            <person name="Wang H."/>
            <person name="Ai P."/>
            <person name="Liu Z."/>
            <person name="Yi F."/>
            <person name="Sun M."/>
            <person name="An G."/>
            <person name="Cheng J."/>
            <person name="Zhang Y."/>
            <person name="Shi Q."/>
            <person name="Xie Y."/>
            <person name="Shi X."/>
            <person name="Chang Y."/>
            <person name="Huang F."/>
            <person name="Chen Y."/>
            <person name="Hong S."/>
            <person name="Mi L."/>
            <person name="Sun Q."/>
            <person name="Zhang L."/>
            <person name="Zhou B."/>
            <person name="Peng R."/>
            <person name="Zhang X."/>
            <person name="Liu F."/>
        </authorList>
    </citation>
    <scope>NUCLEOTIDE SEQUENCE [LARGE SCALE GENOMIC DNA]</scope>
    <source>
        <strain evidence="2">cv. PA1801</strain>
    </source>
</reference>
<sequence length="72" mass="8656">MVTQLDWWRQNKEQPEQMIPNSVKMLKLKPLPNHLKYGYMWKKNTLPVITAQSLDAEQEEALLNVLKMYKKR</sequence>
<evidence type="ECO:0000313" key="2">
    <source>
        <dbReference type="Proteomes" id="UP000325315"/>
    </source>
</evidence>
<evidence type="ECO:0000313" key="1">
    <source>
        <dbReference type="EMBL" id="KAA3487086.1"/>
    </source>
</evidence>
<proteinExistence type="predicted"/>